<keyword evidence="2" id="KW-1185">Reference proteome</keyword>
<dbReference type="EMBL" id="PDCK01000043">
    <property type="protein sequence ID" value="PRQ34573.1"/>
    <property type="molecule type" value="Genomic_DNA"/>
</dbReference>
<evidence type="ECO:0000313" key="2">
    <source>
        <dbReference type="Proteomes" id="UP000238479"/>
    </source>
</evidence>
<gene>
    <name evidence="1" type="ORF">RchiOBHm_Chr5g0070511</name>
</gene>
<dbReference type="Proteomes" id="UP000238479">
    <property type="component" value="Chromosome 5"/>
</dbReference>
<accession>A0A2P6QK70</accession>
<name>A0A2P6QK70_ROSCH</name>
<comment type="caution">
    <text evidence="1">The sequence shown here is derived from an EMBL/GenBank/DDBJ whole genome shotgun (WGS) entry which is preliminary data.</text>
</comment>
<reference evidence="1 2" key="1">
    <citation type="journal article" date="2018" name="Nat. Genet.">
        <title>The Rosa genome provides new insights in the design of modern roses.</title>
        <authorList>
            <person name="Bendahmane M."/>
        </authorList>
    </citation>
    <scope>NUCLEOTIDE SEQUENCE [LARGE SCALE GENOMIC DNA]</scope>
    <source>
        <strain evidence="2">cv. Old Blush</strain>
    </source>
</reference>
<sequence>MAPRLPSPSNRWMEYPAHARTSRHPLDQSLAAYGDHSVLREKCLSKGEVVCL</sequence>
<proteinExistence type="predicted"/>
<evidence type="ECO:0000313" key="1">
    <source>
        <dbReference type="EMBL" id="PRQ34573.1"/>
    </source>
</evidence>
<protein>
    <submittedName>
        <fullName evidence="1">Uncharacterized protein</fullName>
    </submittedName>
</protein>
<organism evidence="1 2">
    <name type="scientific">Rosa chinensis</name>
    <name type="common">China rose</name>
    <dbReference type="NCBI Taxonomy" id="74649"/>
    <lineage>
        <taxon>Eukaryota</taxon>
        <taxon>Viridiplantae</taxon>
        <taxon>Streptophyta</taxon>
        <taxon>Embryophyta</taxon>
        <taxon>Tracheophyta</taxon>
        <taxon>Spermatophyta</taxon>
        <taxon>Magnoliopsida</taxon>
        <taxon>eudicotyledons</taxon>
        <taxon>Gunneridae</taxon>
        <taxon>Pentapetalae</taxon>
        <taxon>rosids</taxon>
        <taxon>fabids</taxon>
        <taxon>Rosales</taxon>
        <taxon>Rosaceae</taxon>
        <taxon>Rosoideae</taxon>
        <taxon>Rosoideae incertae sedis</taxon>
        <taxon>Rosa</taxon>
    </lineage>
</organism>
<dbReference type="Gramene" id="PRQ34573">
    <property type="protein sequence ID" value="PRQ34573"/>
    <property type="gene ID" value="RchiOBHm_Chr5g0070511"/>
</dbReference>
<dbReference type="AlphaFoldDB" id="A0A2P6QK70"/>